<dbReference type="GO" id="GO:0003887">
    <property type="term" value="F:DNA-directed DNA polymerase activity"/>
    <property type="evidence" value="ECO:0007669"/>
    <property type="project" value="UniProtKB-KW"/>
</dbReference>
<accession>K2GGK2</accession>
<comment type="subunit">
    <text evidence="6">DNA polymerase III contains a core (composed of alpha, epsilon and theta chains) that associates with a tau subunit. This core dimerizes to form the POLIII' complex. PolIII' associates with the gamma complex (composed of gamma, delta, delta', psi and chi chains) and with the beta chain to form the complete DNA polymerase III complex.</text>
</comment>
<evidence type="ECO:0000256" key="1">
    <source>
        <dbReference type="ARBA" id="ARBA00006360"/>
    </source>
</evidence>
<dbReference type="EC" id="2.7.7.7" evidence="6"/>
<reference evidence="7" key="1">
    <citation type="journal article" date="2012" name="Science">
        <title>Fermentation, hydrogen, and sulfur metabolism in multiple uncultivated bacterial phyla.</title>
        <authorList>
            <person name="Wrighton K.C."/>
            <person name="Thomas B.C."/>
            <person name="Sharon I."/>
            <person name="Miller C.S."/>
            <person name="Castelle C.J."/>
            <person name="VerBerkmoes N.C."/>
            <person name="Wilkins M.J."/>
            <person name="Hettich R.L."/>
            <person name="Lipton M.S."/>
            <person name="Williams K.H."/>
            <person name="Long P.E."/>
            <person name="Banfield J.F."/>
        </authorList>
    </citation>
    <scope>NUCLEOTIDE SEQUENCE [LARGE SCALE GENOMIC DNA]</scope>
</reference>
<organism evidence="7">
    <name type="scientific">uncultured bacterium</name>
    <name type="common">gcode 4</name>
    <dbReference type="NCBI Taxonomy" id="1234023"/>
    <lineage>
        <taxon>Bacteria</taxon>
        <taxon>environmental samples</taxon>
    </lineage>
</organism>
<keyword evidence="6" id="KW-0808">Transferase</keyword>
<keyword evidence="6" id="KW-0548">Nucleotidyltransferase</keyword>
<dbReference type="NCBIfam" id="TIGR02397">
    <property type="entry name" value="dnaX_nterm"/>
    <property type="match status" value="1"/>
</dbReference>
<evidence type="ECO:0000256" key="2">
    <source>
        <dbReference type="ARBA" id="ARBA00022723"/>
    </source>
</evidence>
<proteinExistence type="inferred from homology"/>
<dbReference type="EMBL" id="AMFJ01000151">
    <property type="protein sequence ID" value="EKE29549.1"/>
    <property type="molecule type" value="Genomic_DNA"/>
</dbReference>
<protein>
    <recommendedName>
        <fullName evidence="6">DNA polymerase III subunit gamma/tau</fullName>
        <ecNumber evidence="6">2.7.7.7</ecNumber>
    </recommendedName>
</protein>
<dbReference type="Pfam" id="PF13177">
    <property type="entry name" value="DNA_pol3_delta2"/>
    <property type="match status" value="1"/>
</dbReference>
<evidence type="ECO:0000256" key="5">
    <source>
        <dbReference type="ARBA" id="ARBA00022840"/>
    </source>
</evidence>
<keyword evidence="6" id="KW-0239">DNA-directed DNA polymerase</keyword>
<comment type="caution">
    <text evidence="7">The sequence shown here is derived from an EMBL/GenBank/DDBJ whole genome shotgun (WGS) entry which is preliminary data.</text>
</comment>
<evidence type="ECO:0000313" key="7">
    <source>
        <dbReference type="EMBL" id="EKE29549.1"/>
    </source>
</evidence>
<dbReference type="FunFam" id="3.40.50.300:FF:000014">
    <property type="entry name" value="DNA polymerase III subunit gamma/tau"/>
    <property type="match status" value="1"/>
</dbReference>
<dbReference type="InterPro" id="IPR008921">
    <property type="entry name" value="DNA_pol3_clamp-load_cplx_C"/>
</dbReference>
<dbReference type="GO" id="GO:0006261">
    <property type="term" value="P:DNA-templated DNA replication"/>
    <property type="evidence" value="ECO:0007669"/>
    <property type="project" value="TreeGrafter"/>
</dbReference>
<dbReference type="Gene3D" id="3.40.50.300">
    <property type="entry name" value="P-loop containing nucleotide triphosphate hydrolases"/>
    <property type="match status" value="1"/>
</dbReference>
<dbReference type="GO" id="GO:0005524">
    <property type="term" value="F:ATP binding"/>
    <property type="evidence" value="ECO:0007669"/>
    <property type="project" value="UniProtKB-KW"/>
</dbReference>
<evidence type="ECO:0000256" key="3">
    <source>
        <dbReference type="ARBA" id="ARBA00022741"/>
    </source>
</evidence>
<dbReference type="SUPFAM" id="SSF52540">
    <property type="entry name" value="P-loop containing nucleoside triphosphate hydrolases"/>
    <property type="match status" value="1"/>
</dbReference>
<dbReference type="PANTHER" id="PTHR11669">
    <property type="entry name" value="REPLICATION FACTOR C / DNA POLYMERASE III GAMMA-TAU SUBUNIT"/>
    <property type="match status" value="1"/>
</dbReference>
<dbReference type="InterPro" id="IPR012763">
    <property type="entry name" value="DNA_pol_III_sug/sutau_N"/>
</dbReference>
<keyword evidence="3 6" id="KW-0547">Nucleotide-binding</keyword>
<dbReference type="SUPFAM" id="SSF48019">
    <property type="entry name" value="post-AAA+ oligomerization domain-like"/>
    <property type="match status" value="1"/>
</dbReference>
<comment type="function">
    <text evidence="6">DNA polymerase III is a complex, multichain enzyme responsible for most of the replicative synthesis in bacteria. This DNA polymerase also exhibits 3' to 5' exonuclease activity.</text>
</comment>
<comment type="similarity">
    <text evidence="1 6">Belongs to the DnaX/STICHEL family.</text>
</comment>
<name>K2GGK2_9BACT</name>
<dbReference type="AlphaFoldDB" id="K2GGK2"/>
<keyword evidence="4" id="KW-0862">Zinc</keyword>
<dbReference type="InterPro" id="IPR050238">
    <property type="entry name" value="DNA_Rep/Repair_Clamp_Loader"/>
</dbReference>
<dbReference type="InterPro" id="IPR027417">
    <property type="entry name" value="P-loop_NTPase"/>
</dbReference>
<keyword evidence="2" id="KW-0479">Metal-binding</keyword>
<keyword evidence="6" id="KW-0235">DNA replication</keyword>
<comment type="catalytic activity">
    <reaction evidence="6">
        <text>DNA(n) + a 2'-deoxyribonucleoside 5'-triphosphate = DNA(n+1) + diphosphate</text>
        <dbReference type="Rhea" id="RHEA:22508"/>
        <dbReference type="Rhea" id="RHEA-COMP:17339"/>
        <dbReference type="Rhea" id="RHEA-COMP:17340"/>
        <dbReference type="ChEBI" id="CHEBI:33019"/>
        <dbReference type="ChEBI" id="CHEBI:61560"/>
        <dbReference type="ChEBI" id="CHEBI:173112"/>
        <dbReference type="EC" id="2.7.7.7"/>
    </reaction>
</comment>
<keyword evidence="5 6" id="KW-0067">ATP-binding</keyword>
<dbReference type="GO" id="GO:0046872">
    <property type="term" value="F:metal ion binding"/>
    <property type="evidence" value="ECO:0007669"/>
    <property type="project" value="UniProtKB-KW"/>
</dbReference>
<dbReference type="GO" id="GO:0003677">
    <property type="term" value="F:DNA binding"/>
    <property type="evidence" value="ECO:0007669"/>
    <property type="project" value="InterPro"/>
</dbReference>
<evidence type="ECO:0000256" key="6">
    <source>
        <dbReference type="RuleBase" id="RU364063"/>
    </source>
</evidence>
<dbReference type="Gene3D" id="1.10.8.60">
    <property type="match status" value="1"/>
</dbReference>
<dbReference type="PANTHER" id="PTHR11669:SF0">
    <property type="entry name" value="PROTEIN STICHEL-LIKE 2"/>
    <property type="match status" value="1"/>
</dbReference>
<dbReference type="GO" id="GO:0009360">
    <property type="term" value="C:DNA polymerase III complex"/>
    <property type="evidence" value="ECO:0007669"/>
    <property type="project" value="InterPro"/>
</dbReference>
<sequence>MSLYQKYRPKDFDSLVWQEFVKISLKNALEQNRLAWAYLFYGSRGTWKTTTARILAKWMNCLDLKKDGNPCLECANCMAFEREELLDIIEIDAASNTWIENIRDLIEKAQFQPNQSKYKVYIIDEVHGLSKWAFNALLKTLEEPPVHVKFILATTEIHKVPETIISRTQRYDFKRITEKDIIDRLKFIAHSENIVAEEPALSLIARLSRWWLRDAIAFFEQYSIGWNLKLDYLKDNLQLVWDEFLKELVTNLVNKSRKEAIANIDFLKTKWIDVKVFLEELTFYLHNLLLNWENPDKVKEYMELYDLFLEIYARLKFVPNTFMLLEFSFIKYLTWIKGPIKDEYVPEIKKEVRWAIAQEKTKEVESTAKIPEIETVQAISEAKIKDEPVAAIEPIEEEIPVREVKKVSENAKRFEIDTLIDSIRKDKWKWFVAMSLKSSKLSFKDWELSIYVNNKFNFDKIAAPDTRAYIGEKMQELFSLDANVSVMLDGWGNTSDIMADVMDVF</sequence>
<dbReference type="CDD" id="cd00009">
    <property type="entry name" value="AAA"/>
    <property type="match status" value="1"/>
</dbReference>
<evidence type="ECO:0000256" key="4">
    <source>
        <dbReference type="ARBA" id="ARBA00022833"/>
    </source>
</evidence>
<gene>
    <name evidence="6" type="primary">dnaX</name>
    <name evidence="7" type="ORF">ACD_2C00151G0004</name>
</gene>